<evidence type="ECO:0000259" key="4">
    <source>
        <dbReference type="Pfam" id="PF05199"/>
    </source>
</evidence>
<dbReference type="EMBL" id="CAJVPG010000333">
    <property type="protein sequence ID" value="CAG8395778.1"/>
    <property type="molecule type" value="Genomic_DNA"/>
</dbReference>
<dbReference type="PANTHER" id="PTHR11552:SF147">
    <property type="entry name" value="CHOLINE DEHYDROGENASE, MITOCHONDRIAL"/>
    <property type="match status" value="1"/>
</dbReference>
<proteinExistence type="inferred from homology"/>
<keyword evidence="6" id="KW-1185">Reference proteome</keyword>
<name>A0A9W4JIF1_9EURO</name>
<dbReference type="AlphaFoldDB" id="A0A9W4JIF1"/>
<dbReference type="Gene3D" id="3.50.50.60">
    <property type="entry name" value="FAD/NAD(P)-binding domain"/>
    <property type="match status" value="1"/>
</dbReference>
<comment type="caution">
    <text evidence="5">The sequence shown here is derived from an EMBL/GenBank/DDBJ whole genome shotgun (WGS) entry which is preliminary data.</text>
</comment>
<organism evidence="5 6">
    <name type="scientific">Penicillium salamii</name>
    <dbReference type="NCBI Taxonomy" id="1612424"/>
    <lineage>
        <taxon>Eukaryota</taxon>
        <taxon>Fungi</taxon>
        <taxon>Dikarya</taxon>
        <taxon>Ascomycota</taxon>
        <taxon>Pezizomycotina</taxon>
        <taxon>Eurotiomycetes</taxon>
        <taxon>Eurotiomycetidae</taxon>
        <taxon>Eurotiales</taxon>
        <taxon>Aspergillaceae</taxon>
        <taxon>Penicillium</taxon>
    </lineage>
</organism>
<dbReference type="GO" id="GO:0016614">
    <property type="term" value="F:oxidoreductase activity, acting on CH-OH group of donors"/>
    <property type="evidence" value="ECO:0007669"/>
    <property type="project" value="InterPro"/>
</dbReference>
<dbReference type="Pfam" id="PF05199">
    <property type="entry name" value="GMC_oxred_C"/>
    <property type="match status" value="1"/>
</dbReference>
<protein>
    <recommendedName>
        <fullName evidence="4">Glucose-methanol-choline oxidoreductase C-terminal domain-containing protein</fullName>
    </recommendedName>
</protein>
<evidence type="ECO:0000313" key="5">
    <source>
        <dbReference type="EMBL" id="CAG8395778.1"/>
    </source>
</evidence>
<comment type="similarity">
    <text evidence="2">Belongs to the GMC oxidoreductase family.</text>
</comment>
<reference evidence="5" key="1">
    <citation type="submission" date="2021-07" db="EMBL/GenBank/DDBJ databases">
        <authorList>
            <person name="Branca A.L. A."/>
        </authorList>
    </citation>
    <scope>NUCLEOTIDE SEQUENCE</scope>
</reference>
<evidence type="ECO:0000256" key="3">
    <source>
        <dbReference type="ARBA" id="ARBA00022512"/>
    </source>
</evidence>
<sequence>MKIELTVLDPCGTARLSPHISQGVVDSELRVHGAKNLRIIDASIIPVIPDCRIQNAVYMIAEKVLCRPCGSEDER</sequence>
<dbReference type="SUPFAM" id="SSF51905">
    <property type="entry name" value="FAD/NAD(P)-binding domain"/>
    <property type="match status" value="1"/>
</dbReference>
<keyword evidence="3" id="KW-0964">Secreted</keyword>
<dbReference type="Proteomes" id="UP001152649">
    <property type="component" value="Unassembled WGS sequence"/>
</dbReference>
<gene>
    <name evidence="5" type="ORF">PSALAMII_LOCUS7276</name>
</gene>
<feature type="domain" description="Glucose-methanol-choline oxidoreductase C-terminal" evidence="4">
    <location>
        <begin position="6"/>
        <end position="61"/>
    </location>
</feature>
<keyword evidence="3" id="KW-0134">Cell wall</keyword>
<comment type="subcellular location">
    <subcellularLocation>
        <location evidence="1">Secreted</location>
        <location evidence="1">Cell wall</location>
    </subcellularLocation>
</comment>
<dbReference type="GO" id="GO:0050660">
    <property type="term" value="F:flavin adenine dinucleotide binding"/>
    <property type="evidence" value="ECO:0007669"/>
    <property type="project" value="InterPro"/>
</dbReference>
<dbReference type="OrthoDB" id="5327538at2759"/>
<evidence type="ECO:0000256" key="2">
    <source>
        <dbReference type="ARBA" id="ARBA00010790"/>
    </source>
</evidence>
<dbReference type="InterPro" id="IPR012132">
    <property type="entry name" value="GMC_OxRdtase"/>
</dbReference>
<dbReference type="PANTHER" id="PTHR11552">
    <property type="entry name" value="GLUCOSE-METHANOL-CHOLINE GMC OXIDOREDUCTASE"/>
    <property type="match status" value="1"/>
</dbReference>
<evidence type="ECO:0000256" key="1">
    <source>
        <dbReference type="ARBA" id="ARBA00004191"/>
    </source>
</evidence>
<dbReference type="InterPro" id="IPR007867">
    <property type="entry name" value="GMC_OxRtase_C"/>
</dbReference>
<evidence type="ECO:0000313" key="6">
    <source>
        <dbReference type="Proteomes" id="UP001152649"/>
    </source>
</evidence>
<dbReference type="InterPro" id="IPR036188">
    <property type="entry name" value="FAD/NAD-bd_sf"/>
</dbReference>
<accession>A0A9W4JIF1</accession>